<evidence type="ECO:0000313" key="2">
    <source>
        <dbReference type="Proteomes" id="UP000240760"/>
    </source>
</evidence>
<dbReference type="Proteomes" id="UP000240760">
    <property type="component" value="Unassembled WGS sequence"/>
</dbReference>
<organism evidence="1 2">
    <name type="scientific">Trichoderma longibrachiatum ATCC 18648</name>
    <dbReference type="NCBI Taxonomy" id="983965"/>
    <lineage>
        <taxon>Eukaryota</taxon>
        <taxon>Fungi</taxon>
        <taxon>Dikarya</taxon>
        <taxon>Ascomycota</taxon>
        <taxon>Pezizomycotina</taxon>
        <taxon>Sordariomycetes</taxon>
        <taxon>Hypocreomycetidae</taxon>
        <taxon>Hypocreales</taxon>
        <taxon>Hypocreaceae</taxon>
        <taxon>Trichoderma</taxon>
    </lineage>
</organism>
<keyword evidence="2" id="KW-1185">Reference proteome</keyword>
<protein>
    <submittedName>
        <fullName evidence="1">Uncharacterized protein</fullName>
    </submittedName>
</protein>
<sequence>MLSCPVLLRQVRVGRDQRPLMIFSLTQVGLWAPSCAAKVTLMVFNCCRGQSRHYRLPADYLNLDSRNPLSRG</sequence>
<evidence type="ECO:0000313" key="1">
    <source>
        <dbReference type="EMBL" id="PTB78134.1"/>
    </source>
</evidence>
<dbReference type="EMBL" id="KZ679129">
    <property type="protein sequence ID" value="PTB78134.1"/>
    <property type="molecule type" value="Genomic_DNA"/>
</dbReference>
<accession>A0A2T4C9D0</accession>
<gene>
    <name evidence="1" type="ORF">M440DRAFT_1185417</name>
</gene>
<dbReference type="AlphaFoldDB" id="A0A2T4C9D0"/>
<name>A0A2T4C9D0_TRILO</name>
<reference evidence="1 2" key="1">
    <citation type="submission" date="2016-07" db="EMBL/GenBank/DDBJ databases">
        <title>Multiple horizontal gene transfer events from other fungi enriched the ability of initially mycotrophic Trichoderma (Ascomycota) to feed on dead plant biomass.</title>
        <authorList>
            <consortium name="DOE Joint Genome Institute"/>
            <person name="Aerts A."/>
            <person name="Atanasova L."/>
            <person name="Chenthamara K."/>
            <person name="Zhang J."/>
            <person name="Grujic M."/>
            <person name="Henrissat B."/>
            <person name="Kuo A."/>
            <person name="Salamov A."/>
            <person name="Lipzen A."/>
            <person name="Labutti K."/>
            <person name="Barry K."/>
            <person name="Miao Y."/>
            <person name="Rahimi M.J."/>
            <person name="Shen Q."/>
            <person name="Grigoriev I.V."/>
            <person name="Kubicek C.P."/>
            <person name="Druzhinina I.S."/>
        </authorList>
    </citation>
    <scope>NUCLEOTIDE SEQUENCE [LARGE SCALE GENOMIC DNA]</scope>
    <source>
        <strain evidence="1 2">ATCC 18648</strain>
    </source>
</reference>
<proteinExistence type="predicted"/>